<protein>
    <recommendedName>
        <fullName evidence="4">DUF2254 domain-containing protein</fullName>
    </recommendedName>
</protein>
<keyword evidence="1" id="KW-0812">Transmembrane</keyword>
<dbReference type="RefSeq" id="WP_101285186.1">
    <property type="nucleotide sequence ID" value="NZ_CP024199.1"/>
</dbReference>
<feature type="transmembrane region" description="Helical" evidence="1">
    <location>
        <begin position="63"/>
        <end position="88"/>
    </location>
</feature>
<feature type="transmembrane region" description="Helical" evidence="1">
    <location>
        <begin position="136"/>
        <end position="159"/>
    </location>
</feature>
<dbReference type="InterPro" id="IPR018723">
    <property type="entry name" value="DUF2254_membrane"/>
</dbReference>
<feature type="transmembrane region" description="Helical" evidence="1">
    <location>
        <begin position="109"/>
        <end position="130"/>
    </location>
</feature>
<organism evidence="2 3">
    <name type="scientific">Thalassospira marina</name>
    <dbReference type="NCBI Taxonomy" id="2048283"/>
    <lineage>
        <taxon>Bacteria</taxon>
        <taxon>Pseudomonadati</taxon>
        <taxon>Pseudomonadota</taxon>
        <taxon>Alphaproteobacteria</taxon>
        <taxon>Rhodospirillales</taxon>
        <taxon>Thalassospiraceae</taxon>
        <taxon>Thalassospira</taxon>
    </lineage>
</organism>
<keyword evidence="1" id="KW-0472">Membrane</keyword>
<proteinExistence type="predicted"/>
<keyword evidence="1" id="KW-1133">Transmembrane helix</keyword>
<dbReference type="Proteomes" id="UP000233458">
    <property type="component" value="Chromosome"/>
</dbReference>
<reference evidence="2 3" key="1">
    <citation type="submission" date="2017-10" db="EMBL/GenBank/DDBJ databases">
        <title>Biodiversity and function of Thalassospira species in the particle-attached aromatic-hydrocarbon-degrading consortia from the surface seawater of the China South Sea.</title>
        <authorList>
            <person name="Dong C."/>
            <person name="Liu R."/>
            <person name="Shao Z."/>
        </authorList>
    </citation>
    <scope>NUCLEOTIDE SEQUENCE [LARGE SCALE GENOMIC DNA]</scope>
    <source>
        <strain evidence="2 3">CSC3H3</strain>
    </source>
</reference>
<evidence type="ECO:0000256" key="1">
    <source>
        <dbReference type="SAM" id="Phobius"/>
    </source>
</evidence>
<gene>
    <name evidence="2" type="ORF">CSC3H3_13685</name>
</gene>
<accession>A0ABN5FK02</accession>
<dbReference type="EMBL" id="CP024199">
    <property type="protein sequence ID" value="AUG53647.1"/>
    <property type="molecule type" value="Genomic_DNA"/>
</dbReference>
<feature type="transmembrane region" description="Helical" evidence="1">
    <location>
        <begin position="16"/>
        <end position="37"/>
    </location>
</feature>
<dbReference type="PROSITE" id="PS51257">
    <property type="entry name" value="PROKAR_LIPOPROTEIN"/>
    <property type="match status" value="1"/>
</dbReference>
<name>A0ABN5FK02_9PROT</name>
<evidence type="ECO:0008006" key="4">
    <source>
        <dbReference type="Google" id="ProtNLM"/>
    </source>
</evidence>
<evidence type="ECO:0000313" key="3">
    <source>
        <dbReference type="Proteomes" id="UP000233458"/>
    </source>
</evidence>
<evidence type="ECO:0000313" key="2">
    <source>
        <dbReference type="EMBL" id="AUG53647.1"/>
    </source>
</evidence>
<sequence length="462" mass="51274">MFERLIRIWERLRHSLWILPLLFGLVGSLLAACIMVLPDLPFKQIFSPIWPIFSDISDVRNMIGMLLPALVTMFTLALSITMVVLTLAAQNLGPRLIRNFLGDHATQSVIGIFVANITFLVTALLMMGGLEAHNDVAQVAGLVGALIFVISLFSLIVFVHHLGRSIVSDQVIIEVGDRLEKIISETHDRVGHAVIEARNAGTILPEALAIDPKTAIQATQSGYIQGIDYDGLCKRITEHHAYVELIRQPGEHVIKGEVIGRILCDESQLETLRVQINRDVAKTVMIGNYRTAALDVEFSLRQIVEIAVRALSPGINDPFTAIASVYRLGRALRHTLAFVYPVGLWMDDNSIARLSGPVSDFSGMLGAAIDQIRQAAAQKPDVLIPIAQTLEGLIPFISTDRQRDEIRRQAKIIINTARREIGEPDDCRDVEKAARRVLRYSAEWHETMLGENPLKENQPQDS</sequence>
<keyword evidence="3" id="KW-1185">Reference proteome</keyword>
<dbReference type="Pfam" id="PF10011">
    <property type="entry name" value="DUF2254"/>
    <property type="match status" value="1"/>
</dbReference>